<feature type="signal peptide" evidence="1">
    <location>
        <begin position="1"/>
        <end position="18"/>
    </location>
</feature>
<evidence type="ECO:0000313" key="2">
    <source>
        <dbReference type="EMBL" id="AFS00762.1"/>
    </source>
</evidence>
<organism evidence="2 3">
    <name type="scientific">Lentilactobacillus buchneri subsp. silagei CD034</name>
    <dbReference type="NCBI Taxonomy" id="1071400"/>
    <lineage>
        <taxon>Bacteria</taxon>
        <taxon>Bacillati</taxon>
        <taxon>Bacillota</taxon>
        <taxon>Bacilli</taxon>
        <taxon>Lactobacillales</taxon>
        <taxon>Lactobacillaceae</taxon>
        <taxon>Lentilactobacillus</taxon>
        <taxon>Lentilactobacillus buchneri subsp. silagei</taxon>
    </lineage>
</organism>
<keyword evidence="2" id="KW-0449">Lipoprotein</keyword>
<dbReference type="Pfam" id="PF07537">
    <property type="entry name" value="CamS"/>
    <property type="match status" value="1"/>
</dbReference>
<evidence type="ECO:0000313" key="3">
    <source>
        <dbReference type="Proteomes" id="UP000007332"/>
    </source>
</evidence>
<name>J9W547_LENBU</name>
<dbReference type="PATRIC" id="fig|1071400.3.peg.1688"/>
<dbReference type="InterPro" id="IPR011426">
    <property type="entry name" value="CamS"/>
</dbReference>
<dbReference type="HOGENOM" id="CLU_1935328_0_0_9"/>
<sequence>MKKIILGISIILSGFMLAACGSVDNLSKDTSNSSGSKAKTQLTGQTNTDYYQGVIKNGRYQTSKSRGVSVSQESNQFNIKGFENGLLDISKKEFSTKKYIFQEGQYLSTSTVENWLGRQSKSNPTGLKSG</sequence>
<feature type="chain" id="PRO_5038871126" evidence="1">
    <location>
        <begin position="19"/>
        <end position="130"/>
    </location>
</feature>
<dbReference type="Proteomes" id="UP000007332">
    <property type="component" value="Chromosome"/>
</dbReference>
<keyword evidence="3" id="KW-1185">Reference proteome</keyword>
<accession>J9W547</accession>
<dbReference type="PROSITE" id="PS51257">
    <property type="entry name" value="PROKAR_LIPOPROTEIN"/>
    <property type="match status" value="1"/>
</dbReference>
<evidence type="ECO:0000256" key="1">
    <source>
        <dbReference type="SAM" id="SignalP"/>
    </source>
</evidence>
<dbReference type="STRING" id="1071400.LBUCD034_1757"/>
<protein>
    <submittedName>
        <fullName evidence="2">Pheromone lipoprotein CamS</fullName>
    </submittedName>
</protein>
<reference evidence="2 3" key="1">
    <citation type="journal article" date="2012" name="J. Biotechnol.">
        <title>Insights into the completely annotated genome of Lactobacillus buchneri CD034, a strain isolated from stable grass silage.</title>
        <authorList>
            <person name="Heinl S."/>
            <person name="Wibberg D."/>
            <person name="Eikmeyer F."/>
            <person name="Szczepanowski R."/>
            <person name="Blom J."/>
            <person name="Linke B."/>
            <person name="Goesmann A."/>
            <person name="Grabherr R."/>
            <person name="Schwab H."/>
            <person name="Puhler A."/>
            <person name="Schluter A."/>
        </authorList>
    </citation>
    <scope>NUCLEOTIDE SEQUENCE [LARGE SCALE GENOMIC DNA]</scope>
    <source>
        <strain evidence="2 3">CD034</strain>
    </source>
</reference>
<keyword evidence="1" id="KW-0732">Signal</keyword>
<proteinExistence type="predicted"/>
<gene>
    <name evidence="2" type="ORF">LBUCD034_1757</name>
</gene>
<dbReference type="AlphaFoldDB" id="J9W547"/>
<dbReference type="Gene3D" id="3.10.570.10">
    <property type="entry name" value="sex pheromone staph- cam373 precursor domain"/>
    <property type="match status" value="1"/>
</dbReference>
<dbReference type="EMBL" id="CP003043">
    <property type="protein sequence ID" value="AFS00762.1"/>
    <property type="molecule type" value="Genomic_DNA"/>
</dbReference>
<dbReference type="KEGG" id="lbn:LBUCD034_1757"/>
<dbReference type="eggNOG" id="COG4851">
    <property type="taxonomic scope" value="Bacteria"/>
</dbReference>